<accession>A0AAV7IB49</accession>
<evidence type="ECO:0000313" key="3">
    <source>
        <dbReference type="Proteomes" id="UP000826195"/>
    </source>
</evidence>
<keyword evidence="3" id="KW-1185">Reference proteome</keyword>
<feature type="region of interest" description="Disordered" evidence="1">
    <location>
        <begin position="28"/>
        <end position="54"/>
    </location>
</feature>
<dbReference type="EMBL" id="JAHXZJ010002237">
    <property type="protein sequence ID" value="KAH0547321.1"/>
    <property type="molecule type" value="Genomic_DNA"/>
</dbReference>
<evidence type="ECO:0000313" key="2">
    <source>
        <dbReference type="EMBL" id="KAH0547321.1"/>
    </source>
</evidence>
<evidence type="ECO:0000256" key="1">
    <source>
        <dbReference type="SAM" id="MobiDB-lite"/>
    </source>
</evidence>
<proteinExistence type="predicted"/>
<organism evidence="2 3">
    <name type="scientific">Cotesia glomerata</name>
    <name type="common">Lepidopteran parasitic wasp</name>
    <name type="synonym">Apanteles glomeratus</name>
    <dbReference type="NCBI Taxonomy" id="32391"/>
    <lineage>
        <taxon>Eukaryota</taxon>
        <taxon>Metazoa</taxon>
        <taxon>Ecdysozoa</taxon>
        <taxon>Arthropoda</taxon>
        <taxon>Hexapoda</taxon>
        <taxon>Insecta</taxon>
        <taxon>Pterygota</taxon>
        <taxon>Neoptera</taxon>
        <taxon>Endopterygota</taxon>
        <taxon>Hymenoptera</taxon>
        <taxon>Apocrita</taxon>
        <taxon>Ichneumonoidea</taxon>
        <taxon>Braconidae</taxon>
        <taxon>Microgastrinae</taxon>
        <taxon>Cotesia</taxon>
    </lineage>
</organism>
<reference evidence="2 3" key="1">
    <citation type="journal article" date="2021" name="J. Hered.">
        <title>A chromosome-level genome assembly of the parasitoid wasp, Cotesia glomerata (Hymenoptera: Braconidae).</title>
        <authorList>
            <person name="Pinto B.J."/>
            <person name="Weis J.J."/>
            <person name="Gamble T."/>
            <person name="Ode P.J."/>
            <person name="Paul R."/>
            <person name="Zaspel J.M."/>
        </authorList>
    </citation>
    <scope>NUCLEOTIDE SEQUENCE [LARGE SCALE GENOMIC DNA]</scope>
    <source>
        <strain evidence="2">CgM1</strain>
    </source>
</reference>
<feature type="compositionally biased region" description="Polar residues" evidence="1">
    <location>
        <begin position="35"/>
        <end position="54"/>
    </location>
</feature>
<dbReference type="AlphaFoldDB" id="A0AAV7IB49"/>
<comment type="caution">
    <text evidence="2">The sequence shown here is derived from an EMBL/GenBank/DDBJ whole genome shotgun (WGS) entry which is preliminary data.</text>
</comment>
<sequence>MLSFLKYWYENEDKDEENERRRHIFRPSREATHSVGIQANSSETEFPNQPTNQPTTVAGLTPSSVASPSFNVSLHSFSGTVLHLRISTDSKGDLFRFDRAVKRVDPLVRSDIFPAVTTNLYQLTIEVLLLSLISGREARSFTTSAEVPKTKLVEHQNVAGVQYQRVKWVY</sequence>
<gene>
    <name evidence="2" type="ORF">KQX54_018670</name>
</gene>
<name>A0AAV7IB49_COTGL</name>
<dbReference type="Proteomes" id="UP000826195">
    <property type="component" value="Unassembled WGS sequence"/>
</dbReference>
<protein>
    <submittedName>
        <fullName evidence="2">Uncharacterized protein</fullName>
    </submittedName>
</protein>